<dbReference type="VEuPathDB" id="MicrosporidiaDB:M153_247000136"/>
<protein>
    <submittedName>
        <fullName evidence="1">Uncharacterized protein</fullName>
    </submittedName>
</protein>
<evidence type="ECO:0000313" key="1">
    <source>
        <dbReference type="EMBL" id="KRH94467.1"/>
    </source>
</evidence>
<organism evidence="1 2">
    <name type="scientific">Pseudoloma neurophilia</name>
    <dbReference type="NCBI Taxonomy" id="146866"/>
    <lineage>
        <taxon>Eukaryota</taxon>
        <taxon>Fungi</taxon>
        <taxon>Fungi incertae sedis</taxon>
        <taxon>Microsporidia</taxon>
        <taxon>Pseudoloma</taxon>
    </lineage>
</organism>
<dbReference type="EMBL" id="LGUB01000070">
    <property type="protein sequence ID" value="KRH94467.1"/>
    <property type="molecule type" value="Genomic_DNA"/>
</dbReference>
<comment type="caution">
    <text evidence="1">The sequence shown here is derived from an EMBL/GenBank/DDBJ whole genome shotgun (WGS) entry which is preliminary data.</text>
</comment>
<dbReference type="AlphaFoldDB" id="A0A0R0LYX4"/>
<proteinExistence type="predicted"/>
<dbReference type="Proteomes" id="UP000051530">
    <property type="component" value="Unassembled WGS sequence"/>
</dbReference>
<accession>A0A0R0LYX4</accession>
<reference evidence="1 2" key="1">
    <citation type="submission" date="2015-07" db="EMBL/GenBank/DDBJ databases">
        <title>The genome of Pseudoloma neurophilia, a relevant intracellular parasite of the zebrafish.</title>
        <authorList>
            <person name="Ndikumana S."/>
            <person name="Pelin A."/>
            <person name="Sanders J."/>
            <person name="Corradi N."/>
        </authorList>
    </citation>
    <scope>NUCLEOTIDE SEQUENCE [LARGE SCALE GENOMIC DNA]</scope>
    <source>
        <strain evidence="1 2">MK1</strain>
    </source>
</reference>
<sequence>MIFFVYFRKMKNIREKIKINKKNEILRKINKIFKNHFSNGVI</sequence>
<name>A0A0R0LYX4_9MICR</name>
<keyword evidence="2" id="KW-1185">Reference proteome</keyword>
<evidence type="ECO:0000313" key="2">
    <source>
        <dbReference type="Proteomes" id="UP000051530"/>
    </source>
</evidence>
<gene>
    <name evidence="1" type="ORF">M153_247000136</name>
</gene>